<protein>
    <submittedName>
        <fullName evidence="3">Uncharacterized protein</fullName>
    </submittedName>
</protein>
<feature type="region of interest" description="Disordered" evidence="2">
    <location>
        <begin position="442"/>
        <end position="472"/>
    </location>
</feature>
<feature type="compositionally biased region" description="Basic and acidic residues" evidence="2">
    <location>
        <begin position="442"/>
        <end position="460"/>
    </location>
</feature>
<organism evidence="3 4">
    <name type="scientific">Chrysochromulina tobinii</name>
    <dbReference type="NCBI Taxonomy" id="1460289"/>
    <lineage>
        <taxon>Eukaryota</taxon>
        <taxon>Haptista</taxon>
        <taxon>Haptophyta</taxon>
        <taxon>Prymnesiophyceae</taxon>
        <taxon>Prymnesiales</taxon>
        <taxon>Chrysochromulinaceae</taxon>
        <taxon>Chrysochromulina</taxon>
    </lineage>
</organism>
<feature type="region of interest" description="Disordered" evidence="2">
    <location>
        <begin position="502"/>
        <end position="564"/>
    </location>
</feature>
<evidence type="ECO:0000256" key="1">
    <source>
        <dbReference type="SAM" id="Coils"/>
    </source>
</evidence>
<evidence type="ECO:0000256" key="2">
    <source>
        <dbReference type="SAM" id="MobiDB-lite"/>
    </source>
</evidence>
<proteinExistence type="predicted"/>
<feature type="compositionally biased region" description="Basic and acidic residues" evidence="2">
    <location>
        <begin position="609"/>
        <end position="630"/>
    </location>
</feature>
<keyword evidence="1" id="KW-0175">Coiled coil</keyword>
<feature type="compositionally biased region" description="Basic and acidic residues" evidence="2">
    <location>
        <begin position="529"/>
        <end position="538"/>
    </location>
</feature>
<evidence type="ECO:0000313" key="4">
    <source>
        <dbReference type="Proteomes" id="UP000037460"/>
    </source>
</evidence>
<evidence type="ECO:0000313" key="3">
    <source>
        <dbReference type="EMBL" id="KOO33760.1"/>
    </source>
</evidence>
<feature type="coiled-coil region" evidence="1">
    <location>
        <begin position="105"/>
        <end position="137"/>
    </location>
</feature>
<keyword evidence="4" id="KW-1185">Reference proteome</keyword>
<gene>
    <name evidence="3" type="ORF">Ctob_015937</name>
</gene>
<dbReference type="Proteomes" id="UP000037460">
    <property type="component" value="Unassembled WGS sequence"/>
</dbReference>
<feature type="non-terminal residue" evidence="3">
    <location>
        <position position="1"/>
    </location>
</feature>
<dbReference type="AlphaFoldDB" id="A0A0M0K4L1"/>
<dbReference type="EMBL" id="JWZX01001433">
    <property type="protein sequence ID" value="KOO33760.1"/>
    <property type="molecule type" value="Genomic_DNA"/>
</dbReference>
<name>A0A0M0K4L1_9EUKA</name>
<feature type="region of interest" description="Disordered" evidence="2">
    <location>
        <begin position="605"/>
        <end position="631"/>
    </location>
</feature>
<comment type="caution">
    <text evidence="3">The sequence shown here is derived from an EMBL/GenBank/DDBJ whole genome shotgun (WGS) entry which is preliminary data.</text>
</comment>
<sequence>VVAGAYKGLGEFAVAVRDVFASCYLTQGHPDRSPVSKKCERLDAVFEQNITLLPRYLRDAASLFAAPTAVLGPREEVAPSANSFTGRRQTQVQAVSTLRLVESFKQRLAAESDAQKARAARERRERLIAEAEAWASESIDTPALETLRLDFDAVSLSAFVTAFATPLAIPALANAPGFSLLEFEIGLLAFPHASILLRVSVDAMLRHSTVRNGQFVTPSKTGPPSGAALAGQLAQRVDAWARQLHKVLRQEARGEEVEEWDLPYSEGYGLREIIDRLGPLANVSAALKSGGMMALSLAQRACLLHGIAEQMLDTDRDVYKRMAPAEIELARPQMLGRDSNGRWYYHFALLTSDAPEGRLYTLTSPYRPKPQPPVPHLVRVGERVEVEVEEVKGQIEWRQASVLELLAGGKGRFSVMVDGADGQPDEEFIEVFTAPLVGKEWRKMPPKEKKPKHSETKLDQLETAAPVEEESAGIKWLRRTSLPADETAASKAGVAKGAKEAASADVDAAAMADASAGPSRRTRAARRSSKGDKGDKGGDGSVGGGGRKKGKEPAEPEVVAPAAEDARTLERISVEQAMQSLKGSKAKVDLALLKALTALKEAGDTSEAAAKEAARKEASGHAKNSARPERGLTPWTAAIMKLHAVSAAAGGRSARAFQRAALAAAMMDSAEVQPAVANDGSE</sequence>
<accession>A0A0M0K4L1</accession>
<reference evidence="4" key="1">
    <citation type="journal article" date="2015" name="PLoS Genet.">
        <title>Genome Sequence and Transcriptome Analyses of Chrysochromulina tobin: Metabolic Tools for Enhanced Algal Fitness in the Prominent Order Prymnesiales (Haptophyceae).</title>
        <authorList>
            <person name="Hovde B.T."/>
            <person name="Deodato C.R."/>
            <person name="Hunsperger H.M."/>
            <person name="Ryken S.A."/>
            <person name="Yost W."/>
            <person name="Jha R.K."/>
            <person name="Patterson J."/>
            <person name="Monnat R.J. Jr."/>
            <person name="Barlow S.B."/>
            <person name="Starkenburg S.R."/>
            <person name="Cattolico R.A."/>
        </authorList>
    </citation>
    <scope>NUCLEOTIDE SEQUENCE</scope>
    <source>
        <strain evidence="4">CCMP291</strain>
    </source>
</reference>
<feature type="compositionally biased region" description="Low complexity" evidence="2">
    <location>
        <begin position="502"/>
        <end position="519"/>
    </location>
</feature>